<feature type="compositionally biased region" description="Basic and acidic residues" evidence="2">
    <location>
        <begin position="214"/>
        <end position="223"/>
    </location>
</feature>
<feature type="compositionally biased region" description="Polar residues" evidence="2">
    <location>
        <begin position="16"/>
        <end position="33"/>
    </location>
</feature>
<evidence type="ECO:0000256" key="1">
    <source>
        <dbReference type="SAM" id="Coils"/>
    </source>
</evidence>
<sequence length="515" mass="59543">MSQPNTPPSAGKDRLSINNSRPGTQLQSQQMSHVSRPGSMHSLPRSSGGKSPASQNGQSSRGRTGSLPDMGPMSVLAARLIQKFRAQFGDAAADIKGQEIITQEVLGVLKKGVSVKEEDLQLIQNRIRSRLVGGTPVKNTLADNKRAIHAGDEWANIYQFNVAEGRELEKALAAEEKERQLRVRSALNAQKQELAERRRAEEREEQGFAEQEQADLRAWQKQEEERERLQQQIANKLKQERAEQLQDKQARRQRAVASIRADEDEMAARLAYETKTELDKEEARRMHEKNVLRQYLLQNEENKAIKQREKEAQWEEDAHYKKAWEEVLEKQEKDRVERLKRNMARQTKTAEFAESGKLPEYKKWMDPAIIERHRQEREAALEKDEAARKERNAKMHMEMRRRLEEQVKEREMARLEERKQDQALGQKVIEKAEAEKEKERAKLAAREAAKAALNADIKKQMQDNVANRRYQPISSVERSLNKDLLEKVHDWKLTGSVDCTNNLKQPRHLRTTVKI</sequence>
<organism evidence="3 4">
    <name type="scientific">Dunaliella salina</name>
    <name type="common">Green alga</name>
    <name type="synonym">Protococcus salinus</name>
    <dbReference type="NCBI Taxonomy" id="3046"/>
    <lineage>
        <taxon>Eukaryota</taxon>
        <taxon>Viridiplantae</taxon>
        <taxon>Chlorophyta</taxon>
        <taxon>core chlorophytes</taxon>
        <taxon>Chlorophyceae</taxon>
        <taxon>CS clade</taxon>
        <taxon>Chlamydomonadales</taxon>
        <taxon>Dunaliellaceae</taxon>
        <taxon>Dunaliella</taxon>
    </lineage>
</organism>
<reference evidence="3" key="1">
    <citation type="submission" date="2017-08" db="EMBL/GenBank/DDBJ databases">
        <authorList>
            <person name="Polle J.E."/>
            <person name="Barry K."/>
            <person name="Cushman J."/>
            <person name="Schmutz J."/>
            <person name="Tran D."/>
            <person name="Hathwaick L.T."/>
            <person name="Yim W.C."/>
            <person name="Jenkins J."/>
            <person name="Mckie-Krisberg Z.M."/>
            <person name="Prochnik S."/>
            <person name="Lindquist E."/>
            <person name="Dockter R.B."/>
            <person name="Adam C."/>
            <person name="Molina H."/>
            <person name="Bunkerborg J."/>
            <person name="Jin E."/>
            <person name="Buchheim M."/>
            <person name="Magnuson J."/>
        </authorList>
    </citation>
    <scope>NUCLEOTIDE SEQUENCE</scope>
    <source>
        <strain evidence="3">CCAP 19/18</strain>
    </source>
</reference>
<evidence type="ECO:0000313" key="3">
    <source>
        <dbReference type="EMBL" id="KAF5828800.1"/>
    </source>
</evidence>
<feature type="compositionally biased region" description="Basic and acidic residues" evidence="2">
    <location>
        <begin position="195"/>
        <end position="206"/>
    </location>
</feature>
<evidence type="ECO:0000256" key="2">
    <source>
        <dbReference type="SAM" id="MobiDB-lite"/>
    </source>
</evidence>
<feature type="region of interest" description="Disordered" evidence="2">
    <location>
        <begin position="1"/>
        <end position="71"/>
    </location>
</feature>
<dbReference type="Proteomes" id="UP000815325">
    <property type="component" value="Unassembled WGS sequence"/>
</dbReference>
<protein>
    <submittedName>
        <fullName evidence="3">Uncharacterized protein</fullName>
    </submittedName>
</protein>
<evidence type="ECO:0000313" key="4">
    <source>
        <dbReference type="Proteomes" id="UP000815325"/>
    </source>
</evidence>
<accession>A0ABQ7G2H3</accession>
<keyword evidence="4" id="KW-1185">Reference proteome</keyword>
<gene>
    <name evidence="3" type="ORF">DUNSADRAFT_17079</name>
</gene>
<comment type="caution">
    <text evidence="3">The sequence shown here is derived from an EMBL/GenBank/DDBJ whole genome shotgun (WGS) entry which is preliminary data.</text>
</comment>
<dbReference type="EMBL" id="MU070245">
    <property type="protein sequence ID" value="KAF5828800.1"/>
    <property type="molecule type" value="Genomic_DNA"/>
</dbReference>
<proteinExistence type="predicted"/>
<name>A0ABQ7G2H3_DUNSA</name>
<feature type="region of interest" description="Disordered" evidence="2">
    <location>
        <begin position="195"/>
        <end position="223"/>
    </location>
</feature>
<feature type="compositionally biased region" description="Polar residues" evidence="2">
    <location>
        <begin position="44"/>
        <end position="63"/>
    </location>
</feature>
<keyword evidence="1" id="KW-0175">Coiled coil</keyword>
<feature type="coiled-coil region" evidence="1">
    <location>
        <begin position="297"/>
        <end position="451"/>
    </location>
</feature>